<feature type="domain" description="DUF3817" evidence="7">
    <location>
        <begin position="22"/>
        <end position="108"/>
    </location>
</feature>
<evidence type="ECO:0000313" key="10">
    <source>
        <dbReference type="Proteomes" id="UP000076321"/>
    </source>
</evidence>
<dbReference type="PANTHER" id="PTHR40077:SF2">
    <property type="entry name" value="MEMBRANE PROTEIN"/>
    <property type="match status" value="1"/>
</dbReference>
<dbReference type="EMBL" id="LOBU02000002">
    <property type="protein sequence ID" value="OKA10946.1"/>
    <property type="molecule type" value="Genomic_DNA"/>
</dbReference>
<dbReference type="PANTHER" id="PTHR40077">
    <property type="entry name" value="MEMBRANE PROTEIN-RELATED"/>
    <property type="match status" value="1"/>
</dbReference>
<feature type="transmembrane region" description="Helical" evidence="6">
    <location>
        <begin position="25"/>
        <end position="47"/>
    </location>
</feature>
<dbReference type="NCBIfam" id="TIGR03954">
    <property type="entry name" value="integ_memb_HG"/>
    <property type="match status" value="1"/>
</dbReference>
<dbReference type="InterPro" id="IPR023845">
    <property type="entry name" value="DUF3817_TM"/>
</dbReference>
<dbReference type="GO" id="GO:0005886">
    <property type="term" value="C:plasma membrane"/>
    <property type="evidence" value="ECO:0007669"/>
    <property type="project" value="UniProtKB-SubCell"/>
</dbReference>
<feature type="transmembrane region" description="Helical" evidence="6">
    <location>
        <begin position="53"/>
        <end position="74"/>
    </location>
</feature>
<keyword evidence="2" id="KW-1003">Cell membrane</keyword>
<dbReference type="Pfam" id="PF12823">
    <property type="entry name" value="DUF3817"/>
    <property type="match status" value="1"/>
</dbReference>
<dbReference type="OrthoDB" id="9342687at2"/>
<sequence>MTTRTDDAAPARSVSLGGPLIRFRVAAYATGVALLGLVVEMLLQYVFRVELPQFVKMIPMVHGGLYLIYLLLAVDLAIKARWSMKGTLLVLIAGCIPFFSFVMERKVTHKVDAGLKL</sequence>
<evidence type="ECO:0000313" key="9">
    <source>
        <dbReference type="EMBL" id="OKA10946.1"/>
    </source>
</evidence>
<keyword evidence="4 6" id="KW-1133">Transmembrane helix</keyword>
<dbReference type="EMBL" id="LQCI01000014">
    <property type="protein sequence ID" value="KZB84484.1"/>
    <property type="molecule type" value="Genomic_DNA"/>
</dbReference>
<comment type="subcellular location">
    <subcellularLocation>
        <location evidence="1">Cell membrane</location>
        <topology evidence="1">Multi-pass membrane protein</topology>
    </subcellularLocation>
</comment>
<evidence type="ECO:0000256" key="1">
    <source>
        <dbReference type="ARBA" id="ARBA00004651"/>
    </source>
</evidence>
<reference evidence="9 11" key="2">
    <citation type="submission" date="2016-11" db="EMBL/GenBank/DDBJ databases">
        <title>Genome sequencing of Amycolatopsis regifaucium.</title>
        <authorList>
            <person name="Mayilraj S."/>
            <person name="Kaur N."/>
        </authorList>
    </citation>
    <scope>NUCLEOTIDE SEQUENCE [LARGE SCALE GENOMIC DNA]</scope>
    <source>
        <strain evidence="9 11">GY080</strain>
    </source>
</reference>
<feature type="transmembrane region" description="Helical" evidence="6">
    <location>
        <begin position="86"/>
        <end position="103"/>
    </location>
</feature>
<evidence type="ECO:0000256" key="6">
    <source>
        <dbReference type="SAM" id="Phobius"/>
    </source>
</evidence>
<comment type="caution">
    <text evidence="8">The sequence shown here is derived from an EMBL/GenBank/DDBJ whole genome shotgun (WGS) entry which is preliminary data.</text>
</comment>
<evidence type="ECO:0000256" key="5">
    <source>
        <dbReference type="ARBA" id="ARBA00023136"/>
    </source>
</evidence>
<proteinExistence type="predicted"/>
<dbReference type="Proteomes" id="UP000076321">
    <property type="component" value="Unassembled WGS sequence"/>
</dbReference>
<evidence type="ECO:0000256" key="2">
    <source>
        <dbReference type="ARBA" id="ARBA00022475"/>
    </source>
</evidence>
<accession>A0A154MJ90</accession>
<evidence type="ECO:0000259" key="7">
    <source>
        <dbReference type="Pfam" id="PF12823"/>
    </source>
</evidence>
<protein>
    <recommendedName>
        <fullName evidence="7">DUF3817 domain-containing protein</fullName>
    </recommendedName>
</protein>
<dbReference type="RefSeq" id="WP_061990258.1">
    <property type="nucleotide sequence ID" value="NZ_FOPQ01000009.1"/>
</dbReference>
<keyword evidence="5 6" id="KW-0472">Membrane</keyword>
<name>A0A154MJ90_9PSEU</name>
<gene>
    <name evidence="9" type="ORF">ATP06_0202015</name>
    <name evidence="8" type="ORF">AVL48_32350</name>
</gene>
<evidence type="ECO:0000256" key="3">
    <source>
        <dbReference type="ARBA" id="ARBA00022692"/>
    </source>
</evidence>
<evidence type="ECO:0000256" key="4">
    <source>
        <dbReference type="ARBA" id="ARBA00022989"/>
    </source>
</evidence>
<dbReference type="AlphaFoldDB" id="A0A154MJ90"/>
<evidence type="ECO:0000313" key="8">
    <source>
        <dbReference type="EMBL" id="KZB84484.1"/>
    </source>
</evidence>
<reference evidence="8 10" key="1">
    <citation type="submission" date="2015-12" db="EMBL/GenBank/DDBJ databases">
        <title>Amycolatopsis regifaucium genome sequencing and assembly.</title>
        <authorList>
            <person name="Mayilraj S."/>
        </authorList>
    </citation>
    <scope>NUCLEOTIDE SEQUENCE [LARGE SCALE GENOMIC DNA]</scope>
    <source>
        <strain evidence="8 10">GY080</strain>
    </source>
</reference>
<organism evidence="8 10">
    <name type="scientific">Amycolatopsis regifaucium</name>
    <dbReference type="NCBI Taxonomy" id="546365"/>
    <lineage>
        <taxon>Bacteria</taxon>
        <taxon>Bacillati</taxon>
        <taxon>Actinomycetota</taxon>
        <taxon>Actinomycetes</taxon>
        <taxon>Pseudonocardiales</taxon>
        <taxon>Pseudonocardiaceae</taxon>
        <taxon>Amycolatopsis</taxon>
    </lineage>
</organism>
<dbReference type="Proteomes" id="UP000186883">
    <property type="component" value="Unassembled WGS sequence"/>
</dbReference>
<keyword evidence="3 6" id="KW-0812">Transmembrane</keyword>
<keyword evidence="11" id="KW-1185">Reference proteome</keyword>
<evidence type="ECO:0000313" key="11">
    <source>
        <dbReference type="Proteomes" id="UP000186883"/>
    </source>
</evidence>